<feature type="repeat" description="WD" evidence="5">
    <location>
        <begin position="549"/>
        <end position="591"/>
    </location>
</feature>
<dbReference type="SUPFAM" id="SSF50978">
    <property type="entry name" value="WD40 repeat-like"/>
    <property type="match status" value="1"/>
</dbReference>
<dbReference type="InterPro" id="IPR001680">
    <property type="entry name" value="WD40_rpt"/>
</dbReference>
<dbReference type="GO" id="GO:0005868">
    <property type="term" value="C:cytoplasmic dynein complex"/>
    <property type="evidence" value="ECO:0007669"/>
    <property type="project" value="TreeGrafter"/>
</dbReference>
<protein>
    <submittedName>
        <fullName evidence="9">WD_REPEATS_REGION domain-containing protein</fullName>
    </submittedName>
</protein>
<name>A0A183UCD6_TOXCA</name>
<accession>A0A183UCD6</accession>
<proteinExistence type="predicted"/>
<keyword evidence="4" id="KW-0677">Repeat</keyword>
<dbReference type="GO" id="GO:0010970">
    <property type="term" value="P:transport along microtubule"/>
    <property type="evidence" value="ECO:0007669"/>
    <property type="project" value="TreeGrafter"/>
</dbReference>
<keyword evidence="2" id="KW-0963">Cytoplasm</keyword>
<dbReference type="GO" id="GO:0005737">
    <property type="term" value="C:cytoplasm"/>
    <property type="evidence" value="ECO:0007669"/>
    <property type="project" value="UniProtKB-SubCell"/>
</dbReference>
<evidence type="ECO:0000313" key="8">
    <source>
        <dbReference type="Proteomes" id="UP000050794"/>
    </source>
</evidence>
<evidence type="ECO:0000256" key="4">
    <source>
        <dbReference type="ARBA" id="ARBA00022737"/>
    </source>
</evidence>
<dbReference type="PANTHER" id="PTHR12442:SF22">
    <property type="entry name" value="CYTOPLASMIC DYNEIN 1 INTERMEDIATE CHAIN-RELATED"/>
    <property type="match status" value="1"/>
</dbReference>
<evidence type="ECO:0000256" key="6">
    <source>
        <dbReference type="SAM" id="MobiDB-lite"/>
    </source>
</evidence>
<evidence type="ECO:0000256" key="3">
    <source>
        <dbReference type="ARBA" id="ARBA00022574"/>
    </source>
</evidence>
<dbReference type="GO" id="GO:0045504">
    <property type="term" value="F:dynein heavy chain binding"/>
    <property type="evidence" value="ECO:0007669"/>
    <property type="project" value="TreeGrafter"/>
</dbReference>
<reference evidence="7 8" key="2">
    <citation type="submission" date="2018-11" db="EMBL/GenBank/DDBJ databases">
        <authorList>
            <consortium name="Pathogen Informatics"/>
        </authorList>
    </citation>
    <scope>NUCLEOTIDE SEQUENCE [LARGE SCALE GENOMIC DNA]</scope>
</reference>
<dbReference type="InterPro" id="IPR050687">
    <property type="entry name" value="Dynein_IC"/>
</dbReference>
<dbReference type="PANTHER" id="PTHR12442">
    <property type="entry name" value="DYNEIN INTERMEDIATE CHAIN"/>
    <property type="match status" value="1"/>
</dbReference>
<dbReference type="WBParaSite" id="TCNE_0000615601-mRNA-1">
    <property type="protein sequence ID" value="TCNE_0000615601-mRNA-1"/>
    <property type="gene ID" value="TCNE_0000615601"/>
</dbReference>
<dbReference type="InterPro" id="IPR015943">
    <property type="entry name" value="WD40/YVTN_repeat-like_dom_sf"/>
</dbReference>
<keyword evidence="3 5" id="KW-0853">WD repeat</keyword>
<evidence type="ECO:0000313" key="9">
    <source>
        <dbReference type="WBParaSite" id="TCNE_0000615601-mRNA-1"/>
    </source>
</evidence>
<evidence type="ECO:0000313" key="7">
    <source>
        <dbReference type="EMBL" id="VDM37449.1"/>
    </source>
</evidence>
<feature type="region of interest" description="Disordered" evidence="6">
    <location>
        <begin position="1"/>
        <end position="51"/>
    </location>
</feature>
<sequence>MATSEERKLELERKKQRLAEMREDKRRREEERRRMLLRRSPQENGALPALPKTFSQKDLEDILKPLGIPAQPHIERPVTPTGVASNAENATGSAQCVVGSGRLQNLVLAETQMITIAPKESACYCKTTQTDDDRVSAGEFSLGSQEFDYDEEMTMMDKHLDINFDESPTREIANLLPNFHFGARHTHEPMEEKKEEDQKVPDLSEEEKLQILSSQKFKHFFDFKSKVMERHLAEEVDVFVDYTRNSSLDEKADSGEKLILSRVFVDEKCVTGIDFCEQHPELVAVSYDQNPESPLDPMGVIQVWNCRFKKPTAEFTFYCQSRVTSVAFAKFHPNLIMGGCYSGQICMWDNRISKRTPVNKSPLSSQAHTHPVFSMAVIGSQNAHNLISISTDGRLCSWSVDNLNQPIDVIDLSWKQKQVTCTSMSFALDDVNNFVVGSEEGSVYTASRHGNKGGINDGFEGHTAPITRVDSHKAVGVMDLSHLFLSCSLDWTVKLWSSKVTVYASTLGARRWPRVTNVSYLYRELRKDVCKRDLWLPSSYEETRALCSLEKHDDYVMDVAWSPVHPAVFTSADAAGNLFVWNLNEDSEAPVTRLKMQHGVGVRKMMWMHNGQQLTVGDEKGNLWLYDVHESLTNCKPDEWSKLARTLRDIKQAREEAEELLEAAGRIGTSSSSASLISVAQSASNPIGNLSPRQQW</sequence>
<evidence type="ECO:0000256" key="5">
    <source>
        <dbReference type="PROSITE-ProRule" id="PRU00221"/>
    </source>
</evidence>
<reference evidence="9" key="1">
    <citation type="submission" date="2016-06" db="UniProtKB">
        <authorList>
            <consortium name="WormBaseParasite"/>
        </authorList>
    </citation>
    <scope>IDENTIFICATION</scope>
</reference>
<dbReference type="Proteomes" id="UP000050794">
    <property type="component" value="Unassembled WGS sequence"/>
</dbReference>
<dbReference type="SMART" id="SM00320">
    <property type="entry name" value="WD40"/>
    <property type="match status" value="6"/>
</dbReference>
<organism evidence="8 9">
    <name type="scientific">Toxocara canis</name>
    <name type="common">Canine roundworm</name>
    <dbReference type="NCBI Taxonomy" id="6265"/>
    <lineage>
        <taxon>Eukaryota</taxon>
        <taxon>Metazoa</taxon>
        <taxon>Ecdysozoa</taxon>
        <taxon>Nematoda</taxon>
        <taxon>Chromadorea</taxon>
        <taxon>Rhabditida</taxon>
        <taxon>Spirurina</taxon>
        <taxon>Ascaridomorpha</taxon>
        <taxon>Ascaridoidea</taxon>
        <taxon>Toxocaridae</taxon>
        <taxon>Toxocara</taxon>
    </lineage>
</organism>
<comment type="subcellular location">
    <subcellularLocation>
        <location evidence="1">Cytoplasm</location>
    </subcellularLocation>
</comment>
<dbReference type="InterPro" id="IPR036322">
    <property type="entry name" value="WD40_repeat_dom_sf"/>
</dbReference>
<evidence type="ECO:0000256" key="2">
    <source>
        <dbReference type="ARBA" id="ARBA00022490"/>
    </source>
</evidence>
<dbReference type="Gene3D" id="2.130.10.10">
    <property type="entry name" value="YVTN repeat-like/Quinoprotein amine dehydrogenase"/>
    <property type="match status" value="2"/>
</dbReference>
<dbReference type="AlphaFoldDB" id="A0A183UCD6"/>
<feature type="compositionally biased region" description="Basic and acidic residues" evidence="6">
    <location>
        <begin position="1"/>
        <end position="34"/>
    </location>
</feature>
<dbReference type="EMBL" id="UYWY01019446">
    <property type="protein sequence ID" value="VDM37449.1"/>
    <property type="molecule type" value="Genomic_DNA"/>
</dbReference>
<dbReference type="GO" id="GO:0045503">
    <property type="term" value="F:dynein light chain binding"/>
    <property type="evidence" value="ECO:0007669"/>
    <property type="project" value="TreeGrafter"/>
</dbReference>
<dbReference type="PROSITE" id="PS50082">
    <property type="entry name" value="WD_REPEATS_2"/>
    <property type="match status" value="1"/>
</dbReference>
<gene>
    <name evidence="7" type="ORF">TCNE_LOCUS6156</name>
</gene>
<evidence type="ECO:0000256" key="1">
    <source>
        <dbReference type="ARBA" id="ARBA00004496"/>
    </source>
</evidence>
<keyword evidence="8" id="KW-1185">Reference proteome</keyword>
<dbReference type="Pfam" id="PF00400">
    <property type="entry name" value="WD40"/>
    <property type="match status" value="3"/>
</dbReference>